<dbReference type="Proteomes" id="UP000694558">
    <property type="component" value="Chromosome 20"/>
</dbReference>
<evidence type="ECO:0000313" key="3">
    <source>
        <dbReference type="Ensembl" id="ENSSMAP00000029417.2"/>
    </source>
</evidence>
<dbReference type="GO" id="GO:0044325">
    <property type="term" value="F:transmembrane transporter binding"/>
    <property type="evidence" value="ECO:0007669"/>
    <property type="project" value="TreeGrafter"/>
</dbReference>
<reference evidence="3" key="1">
    <citation type="submission" date="2023-05" db="EMBL/GenBank/DDBJ databases">
        <title>High-quality long-read genome of Scophthalmus maximus.</title>
        <authorList>
            <person name="Lien S."/>
            <person name="Martinez P."/>
        </authorList>
    </citation>
    <scope>NUCLEOTIDE SEQUENCE [LARGE SCALE GENOMIC DNA]</scope>
</reference>
<dbReference type="GO" id="GO:2000009">
    <property type="term" value="P:negative regulation of protein localization to cell surface"/>
    <property type="evidence" value="ECO:0007669"/>
    <property type="project" value="TreeGrafter"/>
</dbReference>
<evidence type="ECO:0000256" key="1">
    <source>
        <dbReference type="SAM" id="Coils"/>
    </source>
</evidence>
<evidence type="ECO:0000313" key="4">
    <source>
        <dbReference type="Proteomes" id="UP000694558"/>
    </source>
</evidence>
<dbReference type="GeneTree" id="ENSGT00940000156535"/>
<feature type="region of interest" description="Disordered" evidence="2">
    <location>
        <begin position="342"/>
        <end position="372"/>
    </location>
</feature>
<keyword evidence="1" id="KW-0175">Coiled coil</keyword>
<protein>
    <recommendedName>
        <fullName evidence="5">Golgi-associated PDZ and coiled-coil motif-containing protein</fullName>
    </recommendedName>
</protein>
<organism evidence="3 4">
    <name type="scientific">Scophthalmus maximus</name>
    <name type="common">Turbot</name>
    <name type="synonym">Psetta maxima</name>
    <dbReference type="NCBI Taxonomy" id="52904"/>
    <lineage>
        <taxon>Eukaryota</taxon>
        <taxon>Metazoa</taxon>
        <taxon>Chordata</taxon>
        <taxon>Craniata</taxon>
        <taxon>Vertebrata</taxon>
        <taxon>Euteleostomi</taxon>
        <taxon>Actinopterygii</taxon>
        <taxon>Neopterygii</taxon>
        <taxon>Teleostei</taxon>
        <taxon>Neoteleostei</taxon>
        <taxon>Acanthomorphata</taxon>
        <taxon>Carangaria</taxon>
        <taxon>Pleuronectiformes</taxon>
        <taxon>Pleuronectoidei</taxon>
        <taxon>Scophthalmidae</taxon>
        <taxon>Scophthalmus</taxon>
    </lineage>
</organism>
<dbReference type="Ensembl" id="ENSSMAT00000029779.2">
    <property type="protein sequence ID" value="ENSSMAP00000029417.2"/>
    <property type="gene ID" value="ENSSMAG00000018000.2"/>
</dbReference>
<reference evidence="3" key="2">
    <citation type="submission" date="2025-08" db="UniProtKB">
        <authorList>
            <consortium name="Ensembl"/>
        </authorList>
    </citation>
    <scope>IDENTIFICATION</scope>
</reference>
<feature type="coiled-coil region" evidence="1">
    <location>
        <begin position="146"/>
        <end position="173"/>
    </location>
</feature>
<proteinExistence type="predicted"/>
<evidence type="ECO:0008006" key="5">
    <source>
        <dbReference type="Google" id="ProtNLM"/>
    </source>
</evidence>
<evidence type="ECO:0000256" key="2">
    <source>
        <dbReference type="SAM" id="MobiDB-lite"/>
    </source>
</evidence>
<dbReference type="GO" id="GO:0005794">
    <property type="term" value="C:Golgi apparatus"/>
    <property type="evidence" value="ECO:0007669"/>
    <property type="project" value="InterPro"/>
</dbReference>
<dbReference type="GO" id="GO:0016020">
    <property type="term" value="C:membrane"/>
    <property type="evidence" value="ECO:0007669"/>
    <property type="project" value="TreeGrafter"/>
</dbReference>
<dbReference type="PANTHER" id="PTHR16528">
    <property type="entry name" value="GOLGI-ASSOCIATED PDZ AND COILED-COIL MOTIF-CONTAINING"/>
    <property type="match status" value="1"/>
</dbReference>
<accession>A0A8D3B6U8</accession>
<dbReference type="GO" id="GO:0030140">
    <property type="term" value="C:trans-Golgi network transport vesicle"/>
    <property type="evidence" value="ECO:0007669"/>
    <property type="project" value="TreeGrafter"/>
</dbReference>
<name>A0A8D3B6U8_SCOMX</name>
<dbReference type="InterPro" id="IPR038879">
    <property type="entry name" value="GOPC"/>
</dbReference>
<feature type="compositionally biased region" description="Polar residues" evidence="2">
    <location>
        <begin position="350"/>
        <end position="360"/>
    </location>
</feature>
<sequence length="372" mass="42051">MSASAGCSPAGHSSGLGPGMSMFRWLEVLEKEFDKAFVDVDLLLGEIDPDQVDITYEGRQKMTSLSSCFAQLCHKTQTVFQLNHKLEAQLVDLRSELTEAKAERVVVERRSMTSFCSFTLSSCSFMPSEAKLRTLTPSNKKEKIVEARLETEMRLYKKENEALRRHMAVLQAEVYGARLAAKYLDKELAGRVQQIQLLGRDMKGPAHDKLWNQLEAEIHLHRHKTVIRACRGRDPKKPLPSPLGHHQDLLKKTQGVVAVASTPHHRVSPRRCSSYMSLSARTDRSRWFTWLRRWTAAMRRGYEDDSGHRYRLYLDELEDSSTAPTSNSSASLHGMNGRQTVFIQAENRDTGISSETASEETPSKPPETDCSL</sequence>
<dbReference type="AlphaFoldDB" id="A0A8D3B6U8"/>
<feature type="coiled-coil region" evidence="1">
    <location>
        <begin position="83"/>
        <end position="110"/>
    </location>
</feature>
<dbReference type="PANTHER" id="PTHR16528:SF2">
    <property type="entry name" value="GOLGI-ASSOCIATED PDZ AND COILED-COIL MOTIF-CONTAINING PROTEIN"/>
    <property type="match status" value="1"/>
</dbReference>